<evidence type="ECO:0000256" key="1">
    <source>
        <dbReference type="SAM" id="MobiDB-lite"/>
    </source>
</evidence>
<dbReference type="AlphaFoldDB" id="A0A853ILD4"/>
<dbReference type="PANTHER" id="PTHR33678:SF2">
    <property type="match status" value="1"/>
</dbReference>
<dbReference type="InterPro" id="IPR052344">
    <property type="entry name" value="Transposase-related"/>
</dbReference>
<feature type="compositionally biased region" description="Low complexity" evidence="1">
    <location>
        <begin position="81"/>
        <end position="90"/>
    </location>
</feature>
<dbReference type="Proteomes" id="UP000569732">
    <property type="component" value="Unassembled WGS sequence"/>
</dbReference>
<keyword evidence="4" id="KW-1185">Reference proteome</keyword>
<reference evidence="3 4" key="1">
    <citation type="submission" date="2020-07" db="EMBL/GenBank/DDBJ databases">
        <title>Endozoicomonas sp. nov., isolated from sediment.</title>
        <authorList>
            <person name="Gu T."/>
        </authorList>
    </citation>
    <scope>NUCLEOTIDE SEQUENCE [LARGE SCALE GENOMIC DNA]</scope>
    <source>
        <strain evidence="3 4">SM1973</strain>
    </source>
</reference>
<dbReference type="EMBL" id="JACCKB010000170">
    <property type="protein sequence ID" value="NYZ69875.1"/>
    <property type="molecule type" value="Genomic_DNA"/>
</dbReference>
<proteinExistence type="predicted"/>
<evidence type="ECO:0000313" key="3">
    <source>
        <dbReference type="EMBL" id="NYZ69875.1"/>
    </source>
</evidence>
<dbReference type="Pfam" id="PF03050">
    <property type="entry name" value="DDE_Tnp_IS66"/>
    <property type="match status" value="1"/>
</dbReference>
<dbReference type="RefSeq" id="WP_180571841.1">
    <property type="nucleotide sequence ID" value="NZ_JACCKB010000170.1"/>
</dbReference>
<sequence length="538" mass="60297">MTVYVEIDIAELDVLTNKISESMEYGLALNKEQGQQALDAISTLINLHQQLQNQDITLHKLRKQLGIEKSSEKRSDVLGKNNQGNTGTGQPRSRKKKSNQSTPSKKKSVKQQPPVTIHHPIAGLQAGERCPECTLGKLYHYEPARLLRITGHSPYTREQHLFERLRCNACGVFFTADLPESVNADGSGDQMYGYSARSLMALNKYFAGSPFYRQQSLQDLLGVSISASTIADQCNYLASDLQAVFDIMKAAAGNAIHYHLDDTTHRILDQQPTMKKRHGSDKPTLRSGIYTSGVIATLPSGQEITLFQTNIGHAGELMDELLEKRSPDQPPPILMSDALSNNNPHVPCEMIRSLCNSHGRRQFVDVIQHFPQEVDYVLEQYGHIWTHEKQTKKDSLSPKERLEYHQQHSLPIMAKIREWGSQLIQSGKVEKNSGLGKAIGYFERHYNGLTRFCTHEGAKLDNNQMEATLKLVVRGRKNSLFFKTQTGANVADVITSMIATAASAGVHVFDYFNAIQRNQEAVKANPENWLPWNFTSAQ</sequence>
<evidence type="ECO:0000313" key="4">
    <source>
        <dbReference type="Proteomes" id="UP000569732"/>
    </source>
</evidence>
<evidence type="ECO:0000259" key="2">
    <source>
        <dbReference type="Pfam" id="PF03050"/>
    </source>
</evidence>
<organism evidence="3 4">
    <name type="scientific">Spartinivicinus marinus</name>
    <dbReference type="NCBI Taxonomy" id="2994442"/>
    <lineage>
        <taxon>Bacteria</taxon>
        <taxon>Pseudomonadati</taxon>
        <taxon>Pseudomonadota</taxon>
        <taxon>Gammaproteobacteria</taxon>
        <taxon>Oceanospirillales</taxon>
        <taxon>Zooshikellaceae</taxon>
        <taxon>Spartinivicinus</taxon>
    </lineage>
</organism>
<feature type="compositionally biased region" description="Basic residues" evidence="1">
    <location>
        <begin position="92"/>
        <end position="109"/>
    </location>
</feature>
<dbReference type="InterPro" id="IPR004291">
    <property type="entry name" value="Transposase_IS66_central"/>
</dbReference>
<gene>
    <name evidence="3" type="ORF">H0A36_28075</name>
</gene>
<dbReference type="PANTHER" id="PTHR33678">
    <property type="entry name" value="BLL1576 PROTEIN"/>
    <property type="match status" value="1"/>
</dbReference>
<feature type="region of interest" description="Disordered" evidence="1">
    <location>
        <begin position="69"/>
        <end position="116"/>
    </location>
</feature>
<protein>
    <submittedName>
        <fullName evidence="3">IS66 family transposase</fullName>
    </submittedName>
</protein>
<name>A0A853ILD4_9GAMM</name>
<accession>A0A853ILD4</accession>
<comment type="caution">
    <text evidence="3">The sequence shown here is derived from an EMBL/GenBank/DDBJ whole genome shotgun (WGS) entry which is preliminary data.</text>
</comment>
<dbReference type="NCBIfam" id="NF033517">
    <property type="entry name" value="transpos_IS66"/>
    <property type="match status" value="1"/>
</dbReference>
<feature type="domain" description="Transposase IS66 central" evidence="2">
    <location>
        <begin position="191"/>
        <end position="489"/>
    </location>
</feature>